<evidence type="ECO:0000313" key="3">
    <source>
        <dbReference type="EMBL" id="GJJ72686.1"/>
    </source>
</evidence>
<evidence type="ECO:0000256" key="1">
    <source>
        <dbReference type="SAM" id="MobiDB-lite"/>
    </source>
</evidence>
<dbReference type="GO" id="GO:0003677">
    <property type="term" value="F:DNA binding"/>
    <property type="evidence" value="ECO:0007669"/>
    <property type="project" value="InterPro"/>
</dbReference>
<keyword evidence="5" id="KW-1185">Reference proteome</keyword>
<feature type="compositionally biased region" description="Low complexity" evidence="1">
    <location>
        <begin position="8"/>
        <end position="25"/>
    </location>
</feature>
<dbReference type="InterPro" id="IPR038279">
    <property type="entry name" value="Ndc10_dom2_sf"/>
</dbReference>
<reference evidence="4" key="2">
    <citation type="journal article" date="2022" name="Microbiol. Resour. Announc.">
        <title>Whole-Genome Sequence of Entomortierella parvispora E1425, a Mucoromycotan Fungus Associated with Burkholderiaceae-Related Endosymbiotic Bacteria.</title>
        <authorList>
            <person name="Herlambang A."/>
            <person name="Guo Y."/>
            <person name="Takashima Y."/>
            <person name="Narisawa K."/>
            <person name="Ohta H."/>
            <person name="Nishizawa T."/>
        </authorList>
    </citation>
    <scope>NUCLEOTIDE SEQUENCE</scope>
    <source>
        <strain evidence="4">E1425</strain>
    </source>
</reference>
<feature type="compositionally biased region" description="Acidic residues" evidence="1">
    <location>
        <begin position="205"/>
        <end position="223"/>
    </location>
</feature>
<evidence type="ECO:0000313" key="5">
    <source>
        <dbReference type="Proteomes" id="UP000827284"/>
    </source>
</evidence>
<protein>
    <recommendedName>
        <fullName evidence="2">Ndc10 domain-containing protein</fullName>
    </recommendedName>
</protein>
<dbReference type="OrthoDB" id="2471989at2759"/>
<comment type="caution">
    <text evidence="4">The sequence shown here is derived from an EMBL/GenBank/DDBJ whole genome shotgun (WGS) entry which is preliminary data.</text>
</comment>
<dbReference type="EMBL" id="BQFW01000007">
    <property type="protein sequence ID" value="GJJ72686.1"/>
    <property type="molecule type" value="Genomic_DNA"/>
</dbReference>
<organism evidence="4 5">
    <name type="scientific">Entomortierella parvispora</name>
    <dbReference type="NCBI Taxonomy" id="205924"/>
    <lineage>
        <taxon>Eukaryota</taxon>
        <taxon>Fungi</taxon>
        <taxon>Fungi incertae sedis</taxon>
        <taxon>Mucoromycota</taxon>
        <taxon>Mortierellomycotina</taxon>
        <taxon>Mortierellomycetes</taxon>
        <taxon>Mortierellales</taxon>
        <taxon>Mortierellaceae</taxon>
        <taxon>Entomortierella</taxon>
    </lineage>
</organism>
<gene>
    <name evidence="3" type="ORF">EMPS_05044</name>
    <name evidence="4" type="ORF">EMPS_08455</name>
</gene>
<feature type="domain" description="Ndc10" evidence="2">
    <location>
        <begin position="321"/>
        <end position="652"/>
    </location>
</feature>
<dbReference type="Gene3D" id="1.10.443.20">
    <property type="entry name" value="Centromere DNA-binding protein complex CBF3 subunit, domain 2"/>
    <property type="match status" value="1"/>
</dbReference>
<dbReference type="EMBL" id="BQFW01000012">
    <property type="protein sequence ID" value="GJJ76096.1"/>
    <property type="molecule type" value="Genomic_DNA"/>
</dbReference>
<evidence type="ECO:0000313" key="4">
    <source>
        <dbReference type="EMBL" id="GJJ76096.1"/>
    </source>
</evidence>
<feature type="region of interest" description="Disordered" evidence="1">
    <location>
        <begin position="1"/>
        <end position="76"/>
    </location>
</feature>
<dbReference type="Pfam" id="PF16787">
    <property type="entry name" value="NDC10_II"/>
    <property type="match status" value="1"/>
</dbReference>
<dbReference type="InterPro" id="IPR031872">
    <property type="entry name" value="NDC10_II"/>
</dbReference>
<accession>A0A9P3HGD8</accession>
<dbReference type="AlphaFoldDB" id="A0A9P3HGD8"/>
<name>A0A9P3HGD8_9FUNG</name>
<sequence>MPKHQLSQQDQEPPQEPKQQQQQQQRTRKRQKREPPTTGQQPCSQQVDSSQRESNDSLDASELAASRQHDNTQGISSSTSIVAQFHADKKARQAHELDLRQKELACMQLVREQRRESIKTSTRALYDRYQAVFSKWCTEAGYSDANVIEEKVLRYWTCLTASKEDPSKGIIILPTGMRGKRKAIEDERERGDDNSDSDSDGHDSDDTDDDNDSDSDSVNDDLGENVCHSDRGLPANAPSLSTVKLHASAIGELYRQQRVDPDNKVMFRCLERKPMDYLRDLITSYERRVAVTKRATDTDQGSANFVEEDPLENVKMVMVHFWHHNIQGEQSKWTRVITGLRHRADAALRFFMMCRSETTRRMRLIDLFGQNVARPVRKDREQERKFVLGVVLMTRQGKMNNNGKIRYNVVVRNPDVEACPVGALAFYLLEYWLPTSSSAAPPPRVEDHDWVNYHLLSKSTTRTSEIRYATQYKQTREVQDYLNIGVKGKATHLSRRLGAFLARLTGATHEDISKHGGWGTNRLITHYLDGVDASVALQMAGFENGRTENFWLERNVIPDLELQRMVFPFIERACSNPEDKKHYDPFWIQTIDNIMLDRSIFYGRQEENIKIKKIKKRAARKVLSDEAISRRRHLCLLAHLRKVILQDAAVFFIGREQIFPAPYFQA</sequence>
<feature type="compositionally biased region" description="Basic and acidic residues" evidence="1">
    <location>
        <begin position="182"/>
        <end position="204"/>
    </location>
</feature>
<evidence type="ECO:0000259" key="2">
    <source>
        <dbReference type="Pfam" id="PF16787"/>
    </source>
</evidence>
<feature type="compositionally biased region" description="Polar residues" evidence="1">
    <location>
        <begin position="39"/>
        <end position="49"/>
    </location>
</feature>
<proteinExistence type="predicted"/>
<dbReference type="Proteomes" id="UP000827284">
    <property type="component" value="Unassembled WGS sequence"/>
</dbReference>
<reference evidence="4" key="1">
    <citation type="submission" date="2021-11" db="EMBL/GenBank/DDBJ databases">
        <authorList>
            <person name="Herlambang A."/>
            <person name="Guo Y."/>
            <person name="Takashima Y."/>
            <person name="Nishizawa T."/>
        </authorList>
    </citation>
    <scope>NUCLEOTIDE SEQUENCE</scope>
    <source>
        <strain evidence="4">E1425</strain>
    </source>
</reference>
<feature type="region of interest" description="Disordered" evidence="1">
    <location>
        <begin position="181"/>
        <end position="238"/>
    </location>
</feature>